<dbReference type="Proteomes" id="UP000254792">
    <property type="component" value="Chromosome"/>
</dbReference>
<dbReference type="GO" id="GO:0030246">
    <property type="term" value="F:carbohydrate binding"/>
    <property type="evidence" value="ECO:0007669"/>
    <property type="project" value="InterPro"/>
</dbReference>
<dbReference type="SUPFAM" id="SSF88713">
    <property type="entry name" value="Glycoside hydrolase/deacetylase"/>
    <property type="match status" value="1"/>
</dbReference>
<evidence type="ECO:0000313" key="3">
    <source>
        <dbReference type="EMBL" id="AXK50976.1"/>
    </source>
</evidence>
<protein>
    <submittedName>
        <fullName evidence="3">Glycosyl hydrolase</fullName>
    </submittedName>
</protein>
<dbReference type="Gene3D" id="3.20.110.10">
    <property type="entry name" value="Glycoside hydrolase 38, N terminal domain"/>
    <property type="match status" value="1"/>
</dbReference>
<accession>A0A345Z2Z7</accession>
<evidence type="ECO:0000256" key="1">
    <source>
        <dbReference type="ARBA" id="ARBA00009792"/>
    </source>
</evidence>
<dbReference type="RefSeq" id="WP_115557893.1">
    <property type="nucleotide sequence ID" value="NZ_CP031376.1"/>
</dbReference>
<dbReference type="InterPro" id="IPR015341">
    <property type="entry name" value="Glyco_hydro_38_cen"/>
</dbReference>
<proteinExistence type="inferred from homology"/>
<dbReference type="PANTHER" id="PTHR46017:SF2">
    <property type="entry name" value="MANNOSYLGLYCERATE HYDROLASE"/>
    <property type="match status" value="1"/>
</dbReference>
<dbReference type="Pfam" id="PF01074">
    <property type="entry name" value="Glyco_hydro_38N"/>
    <property type="match status" value="1"/>
</dbReference>
<keyword evidence="4" id="KW-1185">Reference proteome</keyword>
<keyword evidence="3" id="KW-0378">Hydrolase</keyword>
<evidence type="ECO:0000313" key="4">
    <source>
        <dbReference type="Proteomes" id="UP000254792"/>
    </source>
</evidence>
<dbReference type="AlphaFoldDB" id="A0A345Z2Z7"/>
<dbReference type="PANTHER" id="PTHR46017">
    <property type="entry name" value="ALPHA-MANNOSIDASE 2C1"/>
    <property type="match status" value="1"/>
</dbReference>
<dbReference type="InterPro" id="IPR011013">
    <property type="entry name" value="Gal_mutarotase_sf_dom"/>
</dbReference>
<dbReference type="SUPFAM" id="SSF74650">
    <property type="entry name" value="Galactose mutarotase-like"/>
    <property type="match status" value="1"/>
</dbReference>
<dbReference type="InterPro" id="IPR027291">
    <property type="entry name" value="Glyco_hydro_38_N_sf"/>
</dbReference>
<name>A0A345Z2Z7_9MOLU</name>
<dbReference type="InterPro" id="IPR000602">
    <property type="entry name" value="Glyco_hydro_38_N"/>
</dbReference>
<dbReference type="KEGG" id="salx:SALLE_v1c03020"/>
<dbReference type="GO" id="GO:0009313">
    <property type="term" value="P:oligosaccharide catabolic process"/>
    <property type="evidence" value="ECO:0007669"/>
    <property type="project" value="TreeGrafter"/>
</dbReference>
<sequence>MKKWKIYLVPHTHWDKEWYFTKEVSDAYLVDNMKQIIEANDKNENEAPFVFDAQYSVVDDFLTLFPQKLGKIKKIIKDRKLVVGPWYTQTDMFNATGESIVRNLLIGTKLSQKLGHSMGVGYLPDTFGFNSNLPQIIAKTQNKGIINWRGADDEILNNNLFNIWEADDGTKCPTYSFYKHGYFTGVGGLLQQYNKKWSKSADWKEWDPKTRAAEHAQYYINFADSELDFLKTKAASSNNRILMPVGSDQMPMVSGWTEIVAKMNELDPIHEWILGDFEKFMDDLINDPIVMNNANVIKGEFRNGRYARAHKTITSSRYDIKKLSKKVEYQIYNELEPMGVIFSKLGGEYPFEILLEATKKLVASHAHDSLGGCNTDETNRSILNRLEAASAIVESQTTLIKKRICDALNLGNGNLIIFNTAPYTREIANTFEIHTKEQFFEIHNDKNEKIDFSVVNQRFFNNDEFSIREESHIYGNGYQAIATQKDDGPINATNILLEENVKGKYTTTIKLNETVKGLGWKILKVTENKNNNFALKFDKQGSEIENELFKISLDKNMNFTLHSKKTNQIINNAFKLEATFDAGDTYDYSPSHHNQGEIQELIHFKVNTQTNNKIHIMTIDASFKVPESLDSKNFVEQEVRIKIILENDLINFKIEMTNEAADIRWRFLNNTSVKDSKYSYADQSFALVKRLIDNPSHKKSIDENWVDVAVEIEAMESMVALKNENLSHAIFTKGTNEYQIIGIQKETIALTLFRAVSYIGRRHLIYRKGRASGVDDYPHATPESNLKINLSFDFAINISESLDKQNQKAKEWCWPDTYYQTQSTNVFHWKGDTFVMTQRKIPTILQREFSLLDIKDIDNLVVTTVKKSWNQKFDIVRLYNPTSQNITIDTSLFKGEADLLDVKIKEFSNIIKPNQIKSYILK</sequence>
<gene>
    <name evidence="3" type="ORF">SALLE_v1c03020</name>
</gene>
<comment type="similarity">
    <text evidence="1">Belongs to the glycosyl hydrolase 38 family.</text>
</comment>
<dbReference type="GO" id="GO:0004559">
    <property type="term" value="F:alpha-mannosidase activity"/>
    <property type="evidence" value="ECO:0007669"/>
    <property type="project" value="InterPro"/>
</dbReference>
<reference evidence="3 4" key="1">
    <citation type="submission" date="2018-07" db="EMBL/GenBank/DDBJ databases">
        <title>Complete genome sequence of Spiroplasma alleghenense PLHS-1 (ATCC 51752).</title>
        <authorList>
            <person name="Chou L."/>
            <person name="Lee T.-Y."/>
            <person name="Tsai Y.-M."/>
            <person name="Kuo C.-H."/>
        </authorList>
    </citation>
    <scope>NUCLEOTIDE SEQUENCE [LARGE SCALE GENOMIC DNA]</scope>
    <source>
        <strain evidence="3 4">PLHS-1</strain>
    </source>
</reference>
<dbReference type="GO" id="GO:0006013">
    <property type="term" value="P:mannose metabolic process"/>
    <property type="evidence" value="ECO:0007669"/>
    <property type="project" value="InterPro"/>
</dbReference>
<dbReference type="InterPro" id="IPR011330">
    <property type="entry name" value="Glyco_hydro/deAcase_b/a-brl"/>
</dbReference>
<evidence type="ECO:0000259" key="2">
    <source>
        <dbReference type="SMART" id="SM00872"/>
    </source>
</evidence>
<feature type="domain" description="Glycoside hydrolase family 38 central" evidence="2">
    <location>
        <begin position="308"/>
        <end position="386"/>
    </location>
</feature>
<dbReference type="Gene3D" id="2.70.98.30">
    <property type="entry name" value="Golgi alpha-mannosidase II, domain 4"/>
    <property type="match status" value="1"/>
</dbReference>
<dbReference type="InterPro" id="IPR037094">
    <property type="entry name" value="Glyco_hydro_38_cen_sf"/>
</dbReference>
<dbReference type="OrthoDB" id="9772207at2"/>
<dbReference type="Gene3D" id="1.20.1270.50">
    <property type="entry name" value="Glycoside hydrolase family 38, central domain"/>
    <property type="match status" value="1"/>
</dbReference>
<organism evidence="3 4">
    <name type="scientific">Spiroplasma alleghenense</name>
    <dbReference type="NCBI Taxonomy" id="216931"/>
    <lineage>
        <taxon>Bacteria</taxon>
        <taxon>Bacillati</taxon>
        <taxon>Mycoplasmatota</taxon>
        <taxon>Mollicutes</taxon>
        <taxon>Entomoplasmatales</taxon>
        <taxon>Spiroplasmataceae</taxon>
        <taxon>Spiroplasma</taxon>
    </lineage>
</organism>
<dbReference type="EMBL" id="CP031376">
    <property type="protein sequence ID" value="AXK50976.1"/>
    <property type="molecule type" value="Genomic_DNA"/>
</dbReference>
<dbReference type="SMART" id="SM00872">
    <property type="entry name" value="Alpha-mann_mid"/>
    <property type="match status" value="1"/>
</dbReference>